<gene>
    <name evidence="2" type="ORF">BRAD3257_6796</name>
</gene>
<feature type="transmembrane region" description="Helical" evidence="1">
    <location>
        <begin position="33"/>
        <end position="63"/>
    </location>
</feature>
<dbReference type="EMBL" id="LS398110">
    <property type="protein sequence ID" value="SPP97672.1"/>
    <property type="molecule type" value="Genomic_DNA"/>
</dbReference>
<protein>
    <submittedName>
        <fullName evidence="2">Uncharacterized protein</fullName>
    </submittedName>
</protein>
<organism evidence="2 3">
    <name type="scientific">Bradyrhizobium vignae</name>
    <dbReference type="NCBI Taxonomy" id="1549949"/>
    <lineage>
        <taxon>Bacteria</taxon>
        <taxon>Pseudomonadati</taxon>
        <taxon>Pseudomonadota</taxon>
        <taxon>Alphaproteobacteria</taxon>
        <taxon>Hyphomicrobiales</taxon>
        <taxon>Nitrobacteraceae</taxon>
        <taxon>Bradyrhizobium</taxon>
    </lineage>
</organism>
<keyword evidence="1" id="KW-0812">Transmembrane</keyword>
<feature type="transmembrane region" description="Helical" evidence="1">
    <location>
        <begin position="83"/>
        <end position="103"/>
    </location>
</feature>
<evidence type="ECO:0000313" key="2">
    <source>
        <dbReference type="EMBL" id="SPP97672.1"/>
    </source>
</evidence>
<dbReference type="Proteomes" id="UP000246085">
    <property type="component" value="Chromosome BRAD3257"/>
</dbReference>
<name>A0A2U3Q8C3_9BRAD</name>
<sequence length="468" mass="48271">MSVEPIGILTILLGLLCLPLGYRATFGVLMGTALFGAAAAILVGGANIQPAHLFLSFAVAAVLARRHEAAAAMRAMSFGQPGFWLLCLVIFGVGSAVLMPRLLAGATQIVPLGASEYADTGSTVPLGPVSSNFTQSVYMAADLACFGITAAIATTHVGFRAVVAAVLGYCAGNVLLAMLDVGTYATGTQSLLDFMRNAQYTMHSDDQVNGVKRIVGSFPEASAFARATLGAFAFTGTLFLSGRIPMLTGPMALASLALVILSTSSTGFAGAPLVGLILYAGLLRRSGFQPNRPLSSAAVLCTPILLIILILGVLLDERASETVHAYVDTLILNKSSTTSAVERSSWNAAALQNFFDSFGFGVGLGTIRTSSFPIALLANVGIPGTAFYLLFAATALFAPLNGPRAFETDARLAARNACLALIIGDTLAAPTVEQGLLFYALAALACASPRDHLEGVLLTPSEPSGAKA</sequence>
<feature type="transmembrane region" description="Helical" evidence="1">
    <location>
        <begin position="294"/>
        <end position="315"/>
    </location>
</feature>
<keyword evidence="1" id="KW-0472">Membrane</keyword>
<dbReference type="RefSeq" id="WP_122404993.1">
    <property type="nucleotide sequence ID" value="NZ_LS398110.1"/>
</dbReference>
<proteinExistence type="predicted"/>
<evidence type="ECO:0000313" key="3">
    <source>
        <dbReference type="Proteomes" id="UP000246085"/>
    </source>
</evidence>
<feature type="transmembrane region" description="Helical" evidence="1">
    <location>
        <begin position="161"/>
        <end position="185"/>
    </location>
</feature>
<feature type="transmembrane region" description="Helical" evidence="1">
    <location>
        <begin position="223"/>
        <end position="241"/>
    </location>
</feature>
<dbReference type="KEGG" id="bvz:BRAD3257_6796"/>
<feature type="transmembrane region" description="Helical" evidence="1">
    <location>
        <begin position="253"/>
        <end position="282"/>
    </location>
</feature>
<accession>A0A2U3Q8C3</accession>
<feature type="transmembrane region" description="Helical" evidence="1">
    <location>
        <begin position="136"/>
        <end position="154"/>
    </location>
</feature>
<dbReference type="AlphaFoldDB" id="A0A2U3Q8C3"/>
<reference evidence="2 3" key="1">
    <citation type="submission" date="2018-03" db="EMBL/GenBank/DDBJ databases">
        <authorList>
            <person name="Gully D."/>
        </authorList>
    </citation>
    <scope>NUCLEOTIDE SEQUENCE [LARGE SCALE GENOMIC DNA]</scope>
    <source>
        <strain evidence="2">ORS3257</strain>
    </source>
</reference>
<feature type="transmembrane region" description="Helical" evidence="1">
    <location>
        <begin position="374"/>
        <end position="398"/>
    </location>
</feature>
<keyword evidence="1" id="KW-1133">Transmembrane helix</keyword>
<evidence type="ECO:0000256" key="1">
    <source>
        <dbReference type="SAM" id="Phobius"/>
    </source>
</evidence>